<sequence length="329" mass="34167">MQPQNNKVIRAVVRTILTSALFASATVGFSTNAAIIGSSYGNAVYVDLSITSNVGNVVSTIANSTINLAHTSGSAPENYSQIDTIIGASANASGTLGSPIDITEFDGALSTAIIEGDSQSSLTSFVPASFFTSGRGTINDLNLDLFSDLLGISGFLTLRADVLSTVSRIDGDATSGSNVNLSTAGTSDIAEAEVSLWGNSVKATALENQSLFAGLNIADFGLGIFVNEVERTCSDFTCTESRNAVRVSFEDFSLNALYDAIFPTGTPLNGPVLSLTNNPIVNGEIILASSFATTSSTTEVNAPSTFALFLLAVGLLGARKFSRQCAEYR</sequence>
<evidence type="ECO:0000313" key="2">
    <source>
        <dbReference type="Proteomes" id="UP000509458"/>
    </source>
</evidence>
<dbReference type="AlphaFoldDB" id="A0A6T9Y0P4"/>
<protein>
    <submittedName>
        <fullName evidence="1">Uncharacterized protein</fullName>
    </submittedName>
</protein>
<reference evidence="1 2" key="1">
    <citation type="submission" date="2020-06" db="EMBL/GenBank/DDBJ databases">
        <authorList>
            <person name="Duchaud E."/>
        </authorList>
    </citation>
    <scope>NUCLEOTIDE SEQUENCE [LARGE SCALE GENOMIC DNA]</scope>
    <source>
        <strain evidence="1">Alteromonas fortis</strain>
    </source>
</reference>
<dbReference type="EMBL" id="LR812090">
    <property type="protein sequence ID" value="CAB9494602.1"/>
    <property type="molecule type" value="Genomic_DNA"/>
</dbReference>
<evidence type="ECO:0000313" key="1">
    <source>
        <dbReference type="EMBL" id="CAB9494602.1"/>
    </source>
</evidence>
<accession>A0A6T9Y0P4</accession>
<name>A0A6T9Y0P4_ALTMA</name>
<dbReference type="Proteomes" id="UP000509458">
    <property type="component" value="Chromosome"/>
</dbReference>
<organism evidence="1 2">
    <name type="scientific">Alteromonas macleodii</name>
    <name type="common">Pseudoalteromonas macleodii</name>
    <dbReference type="NCBI Taxonomy" id="28108"/>
    <lineage>
        <taxon>Bacteria</taxon>
        <taxon>Pseudomonadati</taxon>
        <taxon>Pseudomonadota</taxon>
        <taxon>Gammaproteobacteria</taxon>
        <taxon>Alteromonadales</taxon>
        <taxon>Alteromonadaceae</taxon>
        <taxon>Alteromonas/Salinimonas group</taxon>
        <taxon>Alteromonas</taxon>
    </lineage>
</organism>
<gene>
    <name evidence="1" type="ORF">ALFOR1_31600</name>
</gene>
<dbReference type="RefSeq" id="WP_232091197.1">
    <property type="nucleotide sequence ID" value="NZ_LR812090.1"/>
</dbReference>
<proteinExistence type="predicted"/>